<evidence type="ECO:0000313" key="1">
    <source>
        <dbReference type="EMBL" id="SPO06580.1"/>
    </source>
</evidence>
<evidence type="ECO:0000313" key="2">
    <source>
        <dbReference type="Proteomes" id="UP001187682"/>
    </source>
</evidence>
<dbReference type="Proteomes" id="UP001187682">
    <property type="component" value="Unassembled WGS sequence"/>
</dbReference>
<gene>
    <name evidence="1" type="ORF">DNG_09270</name>
</gene>
<dbReference type="EMBL" id="ONZQ02000016">
    <property type="protein sequence ID" value="SPO06580.1"/>
    <property type="molecule type" value="Genomic_DNA"/>
</dbReference>
<accession>A0AAE8N847</accession>
<protein>
    <submittedName>
        <fullName evidence="1">Uncharacterized protein</fullName>
    </submittedName>
</protein>
<name>A0AAE8N847_9PEZI</name>
<dbReference type="AlphaFoldDB" id="A0AAE8N847"/>
<keyword evidence="2" id="KW-1185">Reference proteome</keyword>
<reference evidence="1" key="1">
    <citation type="submission" date="2018-03" db="EMBL/GenBank/DDBJ databases">
        <authorList>
            <person name="Guldener U."/>
        </authorList>
    </citation>
    <scope>NUCLEOTIDE SEQUENCE</scope>
</reference>
<organism evidence="1 2">
    <name type="scientific">Cephalotrichum gorgonifer</name>
    <dbReference type="NCBI Taxonomy" id="2041049"/>
    <lineage>
        <taxon>Eukaryota</taxon>
        <taxon>Fungi</taxon>
        <taxon>Dikarya</taxon>
        <taxon>Ascomycota</taxon>
        <taxon>Pezizomycotina</taxon>
        <taxon>Sordariomycetes</taxon>
        <taxon>Hypocreomycetidae</taxon>
        <taxon>Microascales</taxon>
        <taxon>Microascaceae</taxon>
        <taxon>Cephalotrichum</taxon>
    </lineage>
</organism>
<proteinExistence type="predicted"/>
<sequence>MICYLICICIEIFVGKPESALGLIHAGVALHARLVTEKNMPLEEADFILGFLACSRTLCSQYISRAIPDRPAGPTIALDHWLKGIVPRFMNEKRGYMATEQTRRDIVVLIYAAQEPGKVFSPWTIC</sequence>
<comment type="caution">
    <text evidence="1">The sequence shown here is derived from an EMBL/GenBank/DDBJ whole genome shotgun (WGS) entry which is preliminary data.</text>
</comment>